<dbReference type="InterPro" id="IPR036236">
    <property type="entry name" value="Znf_C2H2_sf"/>
</dbReference>
<dbReference type="PANTHER" id="PTHR21402:SF5">
    <property type="entry name" value="GAMETOCYTE SPECIFIC FACTOR 1"/>
    <property type="match status" value="1"/>
</dbReference>
<dbReference type="Proteomes" id="UP000264820">
    <property type="component" value="Unplaced"/>
</dbReference>
<dbReference type="KEGG" id="hcq:109513014"/>
<dbReference type="RefSeq" id="XP_019720763.1">
    <property type="nucleotide sequence ID" value="XM_019865204.1"/>
</dbReference>
<dbReference type="PROSITE" id="PS51800">
    <property type="entry name" value="ZF_CHHC_U11_48K"/>
    <property type="match status" value="2"/>
</dbReference>
<dbReference type="GO" id="GO:0008270">
    <property type="term" value="F:zinc ion binding"/>
    <property type="evidence" value="ECO:0007669"/>
    <property type="project" value="UniProtKB-KW"/>
</dbReference>
<accession>A0A3Q2XUZ8</accession>
<dbReference type="GeneID" id="109513014"/>
<reference evidence="5" key="2">
    <citation type="submission" date="2025-09" db="UniProtKB">
        <authorList>
            <consortium name="Ensembl"/>
        </authorList>
    </citation>
    <scope>IDENTIFICATION</scope>
</reference>
<evidence type="ECO:0000259" key="4">
    <source>
        <dbReference type="PROSITE" id="PS51800"/>
    </source>
</evidence>
<dbReference type="InterPro" id="IPR051591">
    <property type="entry name" value="UPF0224_FAM112_RNA_Proc"/>
</dbReference>
<feature type="domain" description="CHHC U11-48K-type" evidence="4">
    <location>
        <begin position="72"/>
        <end position="99"/>
    </location>
</feature>
<dbReference type="STRING" id="109280.ENSHCOP00000008112"/>
<dbReference type="OrthoDB" id="10069248at2759"/>
<keyword evidence="3" id="KW-0862">Zinc</keyword>
<feature type="domain" description="CHHC U11-48K-type" evidence="4">
    <location>
        <begin position="38"/>
        <end position="65"/>
    </location>
</feature>
<dbReference type="AlphaFoldDB" id="A0A3Q2XUZ8"/>
<dbReference type="Ensembl" id="ENSHCOT00000000848.1">
    <property type="protein sequence ID" value="ENSHCOP00000008112.1"/>
    <property type="gene ID" value="ENSHCOG00000010296.1"/>
</dbReference>
<protein>
    <submittedName>
        <fullName evidence="5">Gametocyte specific factor 1 like</fullName>
    </submittedName>
</protein>
<dbReference type="InterPro" id="IPR022776">
    <property type="entry name" value="TRM13/UPF0224_CHHC_Znf_dom"/>
</dbReference>
<evidence type="ECO:0000313" key="6">
    <source>
        <dbReference type="Proteomes" id="UP000264820"/>
    </source>
</evidence>
<keyword evidence="1" id="KW-0479">Metal-binding</keyword>
<dbReference type="RefSeq" id="XP_019720761.1">
    <property type="nucleotide sequence ID" value="XM_019865202.1"/>
</dbReference>
<dbReference type="CTD" id="121355"/>
<name>A0A3Q2XUZ8_HIPCM</name>
<dbReference type="Pfam" id="PF05253">
    <property type="entry name" value="zf-U11-48K"/>
    <property type="match status" value="2"/>
</dbReference>
<keyword evidence="6" id="KW-1185">Reference proteome</keyword>
<evidence type="ECO:0000313" key="5">
    <source>
        <dbReference type="Ensembl" id="ENSHCOP00000008112.1"/>
    </source>
</evidence>
<dbReference type="OMA" id="TANFCGN"/>
<evidence type="ECO:0000256" key="2">
    <source>
        <dbReference type="ARBA" id="ARBA00022771"/>
    </source>
</evidence>
<proteinExistence type="predicted"/>
<keyword evidence="2" id="KW-0863">Zinc-finger</keyword>
<organism evidence="5 6">
    <name type="scientific">Hippocampus comes</name>
    <name type="common">Tiger tail seahorse</name>
    <dbReference type="NCBI Taxonomy" id="109280"/>
    <lineage>
        <taxon>Eukaryota</taxon>
        <taxon>Metazoa</taxon>
        <taxon>Chordata</taxon>
        <taxon>Craniata</taxon>
        <taxon>Vertebrata</taxon>
        <taxon>Euteleostomi</taxon>
        <taxon>Actinopterygii</taxon>
        <taxon>Neopterygii</taxon>
        <taxon>Teleostei</taxon>
        <taxon>Neoteleostei</taxon>
        <taxon>Acanthomorphata</taxon>
        <taxon>Syngnathiaria</taxon>
        <taxon>Syngnathiformes</taxon>
        <taxon>Syngnathoidei</taxon>
        <taxon>Syngnathidae</taxon>
        <taxon>Hippocampus</taxon>
    </lineage>
</organism>
<evidence type="ECO:0000256" key="3">
    <source>
        <dbReference type="ARBA" id="ARBA00022833"/>
    </source>
</evidence>
<sequence length="173" mass="19382">MTTIRFGSSTGPSLLARTSKRTLDVEPVEKANFDPDQLQQCPFDKSHQIRACRLSYHLLKCKKNHPKLAKELKTCPFNACHLLPRHELARHTETCPNRVSVGVKDVGAERKWDVPVRSQFTAAVTEDWEKELDEAAPPFIWGQTTVACVLQGTEAQAFNAVGAKFRGPTSLPW</sequence>
<dbReference type="GeneTree" id="ENSGT00940000164745"/>
<reference evidence="5" key="1">
    <citation type="submission" date="2025-08" db="UniProtKB">
        <authorList>
            <consortium name="Ensembl"/>
        </authorList>
    </citation>
    <scope>IDENTIFICATION</scope>
</reference>
<dbReference type="SUPFAM" id="SSF57667">
    <property type="entry name" value="beta-beta-alpha zinc fingers"/>
    <property type="match status" value="1"/>
</dbReference>
<dbReference type="PANTHER" id="PTHR21402">
    <property type="entry name" value="GAMETOCYTE SPECIFIC FACTOR 1-RELATED"/>
    <property type="match status" value="1"/>
</dbReference>
<evidence type="ECO:0000256" key="1">
    <source>
        <dbReference type="ARBA" id="ARBA00022723"/>
    </source>
</evidence>